<proteinExistence type="predicted"/>
<name>A0A381N3F0_9ZZZZ</name>
<organism evidence="2">
    <name type="scientific">marine metagenome</name>
    <dbReference type="NCBI Taxonomy" id="408172"/>
    <lineage>
        <taxon>unclassified sequences</taxon>
        <taxon>metagenomes</taxon>
        <taxon>ecological metagenomes</taxon>
    </lineage>
</organism>
<feature type="region of interest" description="Disordered" evidence="1">
    <location>
        <begin position="1"/>
        <end position="34"/>
    </location>
</feature>
<gene>
    <name evidence="2" type="ORF">METZ01_LOCUS1996</name>
</gene>
<protein>
    <submittedName>
        <fullName evidence="2">Uncharacterized protein</fullName>
    </submittedName>
</protein>
<dbReference type="EMBL" id="UINC01000105">
    <property type="protein sequence ID" value="SUZ49142.1"/>
    <property type="molecule type" value="Genomic_DNA"/>
</dbReference>
<accession>A0A381N3F0</accession>
<dbReference type="AlphaFoldDB" id="A0A381N3F0"/>
<evidence type="ECO:0000256" key="1">
    <source>
        <dbReference type="SAM" id="MobiDB-lite"/>
    </source>
</evidence>
<reference evidence="2" key="1">
    <citation type="submission" date="2018-05" db="EMBL/GenBank/DDBJ databases">
        <authorList>
            <person name="Lanie J.A."/>
            <person name="Ng W.-L."/>
            <person name="Kazmierczak K.M."/>
            <person name="Andrzejewski T.M."/>
            <person name="Davidsen T.M."/>
            <person name="Wayne K.J."/>
            <person name="Tettelin H."/>
            <person name="Glass J.I."/>
            <person name="Rusch D."/>
            <person name="Podicherti R."/>
            <person name="Tsui H.-C.T."/>
            <person name="Winkler M.E."/>
        </authorList>
    </citation>
    <scope>NUCLEOTIDE SEQUENCE</scope>
</reference>
<evidence type="ECO:0000313" key="2">
    <source>
        <dbReference type="EMBL" id="SUZ49142.1"/>
    </source>
</evidence>
<sequence>MRPLADPMVDGAGSDADRIGPPGSGRSMTRPSGYGALRVRANRRPVIPQAATSCRLAVMEAGEWVIHSIHRVGRPTALSGRDTGPDGTAGPRIALIARKWD</sequence>